<evidence type="ECO:0000313" key="2">
    <source>
        <dbReference type="Proteomes" id="UP000187404"/>
    </source>
</evidence>
<comment type="caution">
    <text evidence="1">The sequence shown here is derived from an EMBL/GenBank/DDBJ whole genome shotgun (WGS) entry which is preliminary data.</text>
</comment>
<dbReference type="Proteomes" id="UP000187404">
    <property type="component" value="Unassembled WGS sequence"/>
</dbReference>
<dbReference type="OrthoDB" id="1730058at2"/>
<proteinExistence type="predicted"/>
<name>A0A1Q9JHQ8_9FIRM</name>
<sequence length="144" mass="16004">MKKNVSRGALFAICFMLVVVLSGTVAVYAVDVEHQAGEKIIDEYEYISSASTNLSISGDMATASAKITRKSSADRVKITMNLQQKKNNEWNTVKSWGKNSSSRVTYIEKTKTVSGGLYRVYTKVITYTGDDSETIKIYSKTKKH</sequence>
<dbReference type="EMBL" id="MJIE01000001">
    <property type="protein sequence ID" value="OLR55746.1"/>
    <property type="molecule type" value="Genomic_DNA"/>
</dbReference>
<accession>A0A1Q9JHQ8</accession>
<gene>
    <name evidence="1" type="ORF">BHK98_06515</name>
</gene>
<protein>
    <submittedName>
        <fullName evidence="1">Uncharacterized protein</fullName>
    </submittedName>
</protein>
<reference evidence="1 2" key="1">
    <citation type="journal article" date="2016" name="Appl. Environ. Microbiol.">
        <title>Function and Phylogeny of Bacterial Butyryl Coenzyme A:Acetate Transferases and Their Diversity in the Proximal Colon of Swine.</title>
        <authorList>
            <person name="Trachsel J."/>
            <person name="Bayles D.O."/>
            <person name="Looft T."/>
            <person name="Levine U.Y."/>
            <person name="Allen H.K."/>
        </authorList>
    </citation>
    <scope>NUCLEOTIDE SEQUENCE [LARGE SCALE GENOMIC DNA]</scope>
    <source>
        <strain evidence="1 2">68-3-10</strain>
    </source>
</reference>
<evidence type="ECO:0000313" key="1">
    <source>
        <dbReference type="EMBL" id="OLR55746.1"/>
    </source>
</evidence>
<dbReference type="STRING" id="1261640.BHK98_06515"/>
<dbReference type="RefSeq" id="WP_075712738.1">
    <property type="nucleotide sequence ID" value="NZ_MJIE01000001.1"/>
</dbReference>
<dbReference type="AlphaFoldDB" id="A0A1Q9JHQ8"/>
<keyword evidence="2" id="KW-1185">Reference proteome</keyword>
<organism evidence="1 2">
    <name type="scientific">Hornefia porci</name>
    <dbReference type="NCBI Taxonomy" id="2652292"/>
    <lineage>
        <taxon>Bacteria</taxon>
        <taxon>Bacillati</taxon>
        <taxon>Bacillota</taxon>
        <taxon>Clostridia</taxon>
        <taxon>Peptostreptococcales</taxon>
        <taxon>Anaerovoracaceae</taxon>
        <taxon>Hornefia</taxon>
    </lineage>
</organism>